<reference evidence="2" key="1">
    <citation type="submission" date="2014-09" db="EMBL/GenBank/DDBJ databases">
        <authorList>
            <person name="Sharma Rahul"/>
            <person name="Thines Marco"/>
        </authorList>
    </citation>
    <scope>NUCLEOTIDE SEQUENCE [LARGE SCALE GENOMIC DNA]</scope>
</reference>
<dbReference type="InterPro" id="IPR032675">
    <property type="entry name" value="LRR_dom_sf"/>
</dbReference>
<keyword evidence="2" id="KW-1185">Reference proteome</keyword>
<proteinExistence type="predicted"/>
<dbReference type="Gene3D" id="3.80.10.10">
    <property type="entry name" value="Ribonuclease Inhibitor"/>
    <property type="match status" value="2"/>
</dbReference>
<dbReference type="InterPro" id="IPR001611">
    <property type="entry name" value="Leu-rich_rpt"/>
</dbReference>
<dbReference type="OrthoDB" id="78308at2759"/>
<evidence type="ECO:0000313" key="2">
    <source>
        <dbReference type="Proteomes" id="UP000054928"/>
    </source>
</evidence>
<dbReference type="PANTHER" id="PTHR24110:SF3">
    <property type="entry name" value="CENTROSOMAL PROTEIN OF 78 KDA"/>
    <property type="match status" value="1"/>
</dbReference>
<evidence type="ECO:0000313" key="1">
    <source>
        <dbReference type="EMBL" id="CEG42179.1"/>
    </source>
</evidence>
<sequence length="529" mass="59168">MAPTLSIESYKLKQKVDAVKARNCRVASATLKSKDSYTTNQRQYLNACIEANADPDPKLLSALQKAQFVLKIDRFGKDELAFNMKFLQRTKNWSEIRLSLGSVATSRSLRTKFDRLGLSRAYAYEKEGAALVVRSACASAYKTSSLMRFHLIGVRISPAVVSLLSNAFEHCRQIEDISLSGSNISDKGLEAIAIAIGRCPKLKMISLAGCSLTNNSKEPITKIIALHGVIKDEAEWSSSLRNQMIPAVSSPDLLLDLSRNDLGDETAEAICDGLSSDKWLLGLNLGANNLSQNGMEVFNETLKKRNHTLAVLALKEMKEPVRANTITEFKAILYDRNRYLQQVAMESRERRMTLGALLLDWGVDKDTIIEVCYLEAPNQEFRTQRFAPKMAFKKYNLVSPKDKVDRGCPRSFVGNHNNTCVSLNDSSNQIEAEENSNDGAACTSQSHVNTIEYLIERLSSLENEKRKMHKYVIKIETENEQLRAKLETRTNAMPEPGISTIEAQIIAQLENSISSLAEQVELIEYKQQK</sequence>
<dbReference type="GeneID" id="36407529"/>
<accession>A0A0N7L5R1</accession>
<dbReference type="STRING" id="4781.A0A0N7L5R1"/>
<dbReference type="Proteomes" id="UP000054928">
    <property type="component" value="Unassembled WGS sequence"/>
</dbReference>
<dbReference type="EMBL" id="CCYD01000610">
    <property type="protein sequence ID" value="CEG42179.1"/>
    <property type="molecule type" value="Genomic_DNA"/>
</dbReference>
<dbReference type="OMA" id="QVEFMEL"/>
<dbReference type="SUPFAM" id="SSF52047">
    <property type="entry name" value="RNI-like"/>
    <property type="match status" value="1"/>
</dbReference>
<dbReference type="AlphaFoldDB" id="A0A0N7L5R1"/>
<protein>
    <submittedName>
        <fullName evidence="1">LRR-containing protein</fullName>
    </submittedName>
</protein>
<dbReference type="RefSeq" id="XP_024578548.1">
    <property type="nucleotide sequence ID" value="XM_024728031.1"/>
</dbReference>
<dbReference type="Pfam" id="PF13516">
    <property type="entry name" value="LRR_6"/>
    <property type="match status" value="2"/>
</dbReference>
<name>A0A0N7L5R1_PLAHL</name>
<dbReference type="PANTHER" id="PTHR24110">
    <property type="entry name" value="CENTROSOMAL PROTEIN OF 78 KDA"/>
    <property type="match status" value="1"/>
</dbReference>
<organism evidence="1 2">
    <name type="scientific">Plasmopara halstedii</name>
    <name type="common">Downy mildew of sunflower</name>
    <dbReference type="NCBI Taxonomy" id="4781"/>
    <lineage>
        <taxon>Eukaryota</taxon>
        <taxon>Sar</taxon>
        <taxon>Stramenopiles</taxon>
        <taxon>Oomycota</taxon>
        <taxon>Peronosporomycetes</taxon>
        <taxon>Peronosporales</taxon>
        <taxon>Peronosporaceae</taxon>
        <taxon>Plasmopara</taxon>
    </lineage>
</organism>